<feature type="region of interest" description="Disordered" evidence="1">
    <location>
        <begin position="250"/>
        <end position="269"/>
    </location>
</feature>
<proteinExistence type="predicted"/>
<dbReference type="Gene3D" id="1.25.40.10">
    <property type="entry name" value="Tetratricopeptide repeat domain"/>
    <property type="match status" value="1"/>
</dbReference>
<evidence type="ECO:0000313" key="3">
    <source>
        <dbReference type="Proteomes" id="UP000198749"/>
    </source>
</evidence>
<dbReference type="InterPro" id="IPR011990">
    <property type="entry name" value="TPR-like_helical_dom_sf"/>
</dbReference>
<dbReference type="EMBL" id="FOGB01000020">
    <property type="protein sequence ID" value="SER15912.1"/>
    <property type="molecule type" value="Genomic_DNA"/>
</dbReference>
<dbReference type="PANTHER" id="PTHR11102">
    <property type="entry name" value="SEL-1-LIKE PROTEIN"/>
    <property type="match status" value="1"/>
</dbReference>
<organism evidence="2 3">
    <name type="scientific">Amphritea atlantica</name>
    <dbReference type="NCBI Taxonomy" id="355243"/>
    <lineage>
        <taxon>Bacteria</taxon>
        <taxon>Pseudomonadati</taxon>
        <taxon>Pseudomonadota</taxon>
        <taxon>Gammaproteobacteria</taxon>
        <taxon>Oceanospirillales</taxon>
        <taxon>Oceanospirillaceae</taxon>
        <taxon>Amphritea</taxon>
    </lineage>
</organism>
<name>A0A1H9LWR5_9GAMM</name>
<protein>
    <submittedName>
        <fullName evidence="2">Sel1 repeat-containing protein</fullName>
    </submittedName>
</protein>
<dbReference type="SMART" id="SM00671">
    <property type="entry name" value="SEL1"/>
    <property type="match status" value="4"/>
</dbReference>
<keyword evidence="3" id="KW-1185">Reference proteome</keyword>
<dbReference type="Pfam" id="PF08238">
    <property type="entry name" value="Sel1"/>
    <property type="match status" value="5"/>
</dbReference>
<accession>A0A1H9LWR5</accession>
<dbReference type="InterPro" id="IPR006597">
    <property type="entry name" value="Sel1-like"/>
</dbReference>
<dbReference type="SUPFAM" id="SSF81901">
    <property type="entry name" value="HCP-like"/>
    <property type="match status" value="1"/>
</dbReference>
<reference evidence="3" key="1">
    <citation type="submission" date="2016-10" db="EMBL/GenBank/DDBJ databases">
        <authorList>
            <person name="Varghese N."/>
            <person name="Submissions S."/>
        </authorList>
    </citation>
    <scope>NUCLEOTIDE SEQUENCE [LARGE SCALE GENOMIC DNA]</scope>
    <source>
        <strain evidence="3">DSM 18887</strain>
    </source>
</reference>
<dbReference type="Proteomes" id="UP000198749">
    <property type="component" value="Unassembled WGS sequence"/>
</dbReference>
<dbReference type="RefSeq" id="WP_175483616.1">
    <property type="nucleotide sequence ID" value="NZ_AP025284.1"/>
</dbReference>
<dbReference type="InterPro" id="IPR050767">
    <property type="entry name" value="Sel1_AlgK"/>
</dbReference>
<gene>
    <name evidence="2" type="ORF">SAMN03080615_04134</name>
</gene>
<dbReference type="AlphaFoldDB" id="A0A1H9LWR5"/>
<evidence type="ECO:0000256" key="1">
    <source>
        <dbReference type="SAM" id="MobiDB-lite"/>
    </source>
</evidence>
<dbReference type="STRING" id="355243.SAMN03080615_04134"/>
<evidence type="ECO:0000313" key="2">
    <source>
        <dbReference type="EMBL" id="SER15912.1"/>
    </source>
</evidence>
<sequence>MAFEFECARQADYLPPLDKDADELFMQARRAEVTPGNTDEENISGLYQLAADKGHWKAMHNLSRRYLDGIGVPTDSGKALDLTEKLIKMNVPIGYYNMAVLLERGRGVYQDRKAAWQYLHKAASMGEPNALVRIGQHYGFDLPKEDQENEKAAAYYACAAQQNSALGQHEYADWLEIVDKNYPKAAYYYLLAAGGGDYRAAIFIRGVFLYGELGYEKDEAYGLRLKGFTKKLDKDPLYKLPNIAERYPLPYHPTQGRYNPETDQNEMPE</sequence>
<dbReference type="PANTHER" id="PTHR11102:SF159">
    <property type="entry name" value="SEL1 REPEAT FAMILY PROTEIN"/>
    <property type="match status" value="1"/>
</dbReference>